<dbReference type="Gene3D" id="3.30.1150.10">
    <property type="match status" value="1"/>
</dbReference>
<feature type="compositionally biased region" description="Low complexity" evidence="1">
    <location>
        <begin position="184"/>
        <end position="211"/>
    </location>
</feature>
<proteinExistence type="predicted"/>
<evidence type="ECO:0000256" key="1">
    <source>
        <dbReference type="SAM" id="MobiDB-lite"/>
    </source>
</evidence>
<evidence type="ECO:0000313" key="3">
    <source>
        <dbReference type="EMBL" id="MFC6760552.1"/>
    </source>
</evidence>
<evidence type="ECO:0000256" key="2">
    <source>
        <dbReference type="SAM" id="Phobius"/>
    </source>
</evidence>
<reference evidence="4" key="1">
    <citation type="journal article" date="2019" name="Int. J. Syst. Evol. Microbiol.">
        <title>The Global Catalogue of Microorganisms (GCM) 10K type strain sequencing project: providing services to taxonomists for standard genome sequencing and annotation.</title>
        <authorList>
            <consortium name="The Broad Institute Genomics Platform"/>
            <consortium name="The Broad Institute Genome Sequencing Center for Infectious Disease"/>
            <person name="Wu L."/>
            <person name="Ma J."/>
        </authorList>
    </citation>
    <scope>NUCLEOTIDE SEQUENCE [LARGE SCALE GENOMIC DNA]</scope>
    <source>
        <strain evidence="4">CCUG 66188</strain>
    </source>
</reference>
<dbReference type="Proteomes" id="UP001596353">
    <property type="component" value="Unassembled WGS sequence"/>
</dbReference>
<keyword evidence="2" id="KW-0472">Membrane</keyword>
<keyword evidence="4" id="KW-1185">Reference proteome</keyword>
<comment type="caution">
    <text evidence="3">The sequence shown here is derived from an EMBL/GenBank/DDBJ whole genome shotgun (WGS) entry which is preliminary data.</text>
</comment>
<protein>
    <submittedName>
        <fullName evidence="3">Energy transducer TonB</fullName>
    </submittedName>
</protein>
<name>A0ABW2B595_9RHOB</name>
<feature type="region of interest" description="Disordered" evidence="1">
    <location>
        <begin position="60"/>
        <end position="250"/>
    </location>
</feature>
<feature type="compositionally biased region" description="Low complexity" evidence="1">
    <location>
        <begin position="135"/>
        <end position="149"/>
    </location>
</feature>
<gene>
    <name evidence="3" type="ORF">ACFQFQ_15345</name>
</gene>
<sequence length="386" mass="40186">MTLAPQRSSYRALCIGSYHLTVIGWLLLGNVFTSEPPPFEMTEVSVISSTDFDALVAGQQAPDTATEVAQPAAPEVTPDQPEVAAEPDTQVEQPAPAQADPPADDTPPDVVELALPPQTDVADTPPVLDEPVGDQAVLVPEVAPEAAPRPVERVAPEPVAQPEPEATPDPVQQEAVAPDETGDAPQETQEATAPEEATTEIVTEATKAPAASPRPPGRRPAAPVVAETPVETPTETPRVAETPAPTRTPDADVDVDAIAAAVAAAQAATETPAKPAPSGPPLTSGEKENLRVAVSNCWNVGSLSSEALRTTVVVAVNMAQDGTPIIGSIQMIGSEGGSSAAAKQAFEAARRAIILCGSKGYQLPAEKYSQWQEIEMTFNPERMRVK</sequence>
<feature type="compositionally biased region" description="Low complexity" evidence="1">
    <location>
        <begin position="219"/>
        <end position="248"/>
    </location>
</feature>
<organism evidence="3 4">
    <name type="scientific">Sulfitobacter porphyrae</name>
    <dbReference type="NCBI Taxonomy" id="1246864"/>
    <lineage>
        <taxon>Bacteria</taxon>
        <taxon>Pseudomonadati</taxon>
        <taxon>Pseudomonadota</taxon>
        <taxon>Alphaproteobacteria</taxon>
        <taxon>Rhodobacterales</taxon>
        <taxon>Roseobacteraceae</taxon>
        <taxon>Sulfitobacter</taxon>
    </lineage>
</organism>
<feature type="transmembrane region" description="Helical" evidence="2">
    <location>
        <begin position="12"/>
        <end position="32"/>
    </location>
</feature>
<keyword evidence="2" id="KW-0812">Transmembrane</keyword>
<accession>A0ABW2B595</accession>
<evidence type="ECO:0000313" key="4">
    <source>
        <dbReference type="Proteomes" id="UP001596353"/>
    </source>
</evidence>
<keyword evidence="2" id="KW-1133">Transmembrane helix</keyword>
<dbReference type="EMBL" id="JBHSWG010000001">
    <property type="protein sequence ID" value="MFC6760552.1"/>
    <property type="molecule type" value="Genomic_DNA"/>
</dbReference>